<dbReference type="SMART" id="SM00267">
    <property type="entry name" value="GGDEF"/>
    <property type="match status" value="1"/>
</dbReference>
<feature type="transmembrane region" description="Helical" evidence="4">
    <location>
        <begin position="284"/>
        <end position="304"/>
    </location>
</feature>
<dbReference type="GO" id="GO:0043709">
    <property type="term" value="P:cell adhesion involved in single-species biofilm formation"/>
    <property type="evidence" value="ECO:0007669"/>
    <property type="project" value="TreeGrafter"/>
</dbReference>
<sequence>MVAQHPHSTPQDFRASTLATARQLLLQALLVAGVVLLASGLGILTRPESQLATFWPTNALLLGLLARRPALASPAGWAAAALGYVAADLLTGTSLPTTLRLTAANLAGVLAGYLVFRHLREEDRRLLHPLSMLWVLAASAAAAVCASLVGSLTSHALMRMGFLTASGFWFSAELVSYVALLPVILLAPSPAGAWRDVRAGLARARKRPRVLMPLTALALALVLGVAVGGPGAIAFPVPALLWCALAYRLFTTALVTALLCMWTLIAIAAGWIDLQLQDASVQPVISLRMGMALLAVAPLTVASVNAARNRLLATLNHAADHDPLTGVLNRSAFLRRGLELAEHMQRTGGTVAAMMLDIDHFKSVNDRHSHAAGDAVLTTFASRMRDHLREDGLFGRFGGEEFAVLLTGVDAAAALVVAERLRLLASELIPLEDGRLLDITVSVGVASAPARMTGLEQLLSQADVALYRAKAMGRNRVVGA</sequence>
<name>A0A7G9TFK1_PSEMX</name>
<dbReference type="GeneID" id="81470424"/>
<dbReference type="InterPro" id="IPR043128">
    <property type="entry name" value="Rev_trsase/Diguanyl_cyclase"/>
</dbReference>
<dbReference type="InterPro" id="IPR050469">
    <property type="entry name" value="Diguanylate_Cyclase"/>
</dbReference>
<keyword evidence="4" id="KW-0812">Transmembrane</keyword>
<dbReference type="RefSeq" id="WP_187574173.1">
    <property type="nucleotide sequence ID" value="NZ_CP060731.1"/>
</dbReference>
<reference evidence="6 7" key="1">
    <citation type="submission" date="2020-08" db="EMBL/GenBank/DDBJ databases">
        <title>Streptomycin Non-resistant strain, P. mexicana.</title>
        <authorList>
            <person name="Ganesh-Kumar S."/>
            <person name="Zhe T."/>
            <person name="Yu Z."/>
            <person name="Min Y."/>
        </authorList>
    </citation>
    <scope>NUCLEOTIDE SEQUENCE [LARGE SCALE GENOMIC DNA]</scope>
    <source>
        <strain evidence="6 7">GTZY2</strain>
    </source>
</reference>
<evidence type="ECO:0000256" key="3">
    <source>
        <dbReference type="ARBA" id="ARBA00034247"/>
    </source>
</evidence>
<evidence type="ECO:0000313" key="7">
    <source>
        <dbReference type="Proteomes" id="UP000515838"/>
    </source>
</evidence>
<accession>A0A7G9TFK1</accession>
<dbReference type="Proteomes" id="UP000515838">
    <property type="component" value="Chromosome"/>
</dbReference>
<evidence type="ECO:0000256" key="4">
    <source>
        <dbReference type="SAM" id="Phobius"/>
    </source>
</evidence>
<dbReference type="GO" id="GO:0005886">
    <property type="term" value="C:plasma membrane"/>
    <property type="evidence" value="ECO:0007669"/>
    <property type="project" value="TreeGrafter"/>
</dbReference>
<dbReference type="EC" id="2.7.7.65" evidence="2"/>
<dbReference type="Pfam" id="PF00990">
    <property type="entry name" value="GGDEF"/>
    <property type="match status" value="1"/>
</dbReference>
<dbReference type="FunFam" id="3.30.70.270:FF:000001">
    <property type="entry name" value="Diguanylate cyclase domain protein"/>
    <property type="match status" value="1"/>
</dbReference>
<dbReference type="GO" id="GO:0052621">
    <property type="term" value="F:diguanylate cyclase activity"/>
    <property type="evidence" value="ECO:0007669"/>
    <property type="project" value="UniProtKB-EC"/>
</dbReference>
<feature type="domain" description="GGDEF" evidence="5">
    <location>
        <begin position="349"/>
        <end position="480"/>
    </location>
</feature>
<gene>
    <name evidence="6" type="ORF">IAE60_05560</name>
</gene>
<dbReference type="InterPro" id="IPR029787">
    <property type="entry name" value="Nucleotide_cyclase"/>
</dbReference>
<dbReference type="NCBIfam" id="TIGR00254">
    <property type="entry name" value="GGDEF"/>
    <property type="match status" value="1"/>
</dbReference>
<organism evidence="6 7">
    <name type="scientific">Pseudoxanthomonas mexicana</name>
    <dbReference type="NCBI Taxonomy" id="128785"/>
    <lineage>
        <taxon>Bacteria</taxon>
        <taxon>Pseudomonadati</taxon>
        <taxon>Pseudomonadota</taxon>
        <taxon>Gammaproteobacteria</taxon>
        <taxon>Lysobacterales</taxon>
        <taxon>Lysobacteraceae</taxon>
        <taxon>Pseudoxanthomonas</taxon>
    </lineage>
</organism>
<dbReference type="PANTHER" id="PTHR45138">
    <property type="entry name" value="REGULATORY COMPONENTS OF SENSORY TRANSDUCTION SYSTEM"/>
    <property type="match status" value="1"/>
</dbReference>
<evidence type="ECO:0000256" key="2">
    <source>
        <dbReference type="ARBA" id="ARBA00012528"/>
    </source>
</evidence>
<dbReference type="PANTHER" id="PTHR45138:SF9">
    <property type="entry name" value="DIGUANYLATE CYCLASE DGCM-RELATED"/>
    <property type="match status" value="1"/>
</dbReference>
<evidence type="ECO:0000259" key="5">
    <source>
        <dbReference type="PROSITE" id="PS50887"/>
    </source>
</evidence>
<dbReference type="PROSITE" id="PS50887">
    <property type="entry name" value="GGDEF"/>
    <property type="match status" value="1"/>
</dbReference>
<comment type="cofactor">
    <cofactor evidence="1">
        <name>Mg(2+)</name>
        <dbReference type="ChEBI" id="CHEBI:18420"/>
    </cofactor>
</comment>
<evidence type="ECO:0000256" key="1">
    <source>
        <dbReference type="ARBA" id="ARBA00001946"/>
    </source>
</evidence>
<feature type="transmembrane region" description="Helical" evidence="4">
    <location>
        <begin position="214"/>
        <end position="237"/>
    </location>
</feature>
<protein>
    <recommendedName>
        <fullName evidence="2">diguanylate cyclase</fullName>
        <ecNumber evidence="2">2.7.7.65</ecNumber>
    </recommendedName>
</protein>
<dbReference type="Gene3D" id="3.30.70.270">
    <property type="match status" value="1"/>
</dbReference>
<keyword evidence="4" id="KW-1133">Transmembrane helix</keyword>
<dbReference type="GO" id="GO:1902201">
    <property type="term" value="P:negative regulation of bacterial-type flagellum-dependent cell motility"/>
    <property type="evidence" value="ECO:0007669"/>
    <property type="project" value="TreeGrafter"/>
</dbReference>
<feature type="transmembrane region" description="Helical" evidence="4">
    <location>
        <begin position="174"/>
        <end position="194"/>
    </location>
</feature>
<dbReference type="AlphaFoldDB" id="A0A7G9TFK1"/>
<feature type="transmembrane region" description="Helical" evidence="4">
    <location>
        <begin position="249"/>
        <end position="272"/>
    </location>
</feature>
<dbReference type="CDD" id="cd01949">
    <property type="entry name" value="GGDEF"/>
    <property type="match status" value="1"/>
</dbReference>
<feature type="transmembrane region" description="Helical" evidence="4">
    <location>
        <begin position="131"/>
        <end position="154"/>
    </location>
</feature>
<dbReference type="InterPro" id="IPR000160">
    <property type="entry name" value="GGDEF_dom"/>
</dbReference>
<keyword evidence="4" id="KW-0472">Membrane</keyword>
<proteinExistence type="predicted"/>
<evidence type="ECO:0000313" key="6">
    <source>
        <dbReference type="EMBL" id="QNN78876.1"/>
    </source>
</evidence>
<dbReference type="SUPFAM" id="SSF55073">
    <property type="entry name" value="Nucleotide cyclase"/>
    <property type="match status" value="1"/>
</dbReference>
<comment type="catalytic activity">
    <reaction evidence="3">
        <text>2 GTP = 3',3'-c-di-GMP + 2 diphosphate</text>
        <dbReference type="Rhea" id="RHEA:24898"/>
        <dbReference type="ChEBI" id="CHEBI:33019"/>
        <dbReference type="ChEBI" id="CHEBI:37565"/>
        <dbReference type="ChEBI" id="CHEBI:58805"/>
        <dbReference type="EC" id="2.7.7.65"/>
    </reaction>
</comment>
<dbReference type="EMBL" id="CP060731">
    <property type="protein sequence ID" value="QNN78876.1"/>
    <property type="molecule type" value="Genomic_DNA"/>
</dbReference>
<feature type="transmembrane region" description="Helical" evidence="4">
    <location>
        <begin position="24"/>
        <end position="44"/>
    </location>
</feature>
<feature type="transmembrane region" description="Helical" evidence="4">
    <location>
        <begin position="99"/>
        <end position="119"/>
    </location>
</feature>